<evidence type="ECO:0000259" key="7">
    <source>
        <dbReference type="Pfam" id="PF00384"/>
    </source>
</evidence>
<evidence type="ECO:0000256" key="1">
    <source>
        <dbReference type="ARBA" id="ARBA00010312"/>
    </source>
</evidence>
<dbReference type="Gene3D" id="3.40.50.740">
    <property type="match status" value="1"/>
</dbReference>
<evidence type="ECO:0000313" key="10">
    <source>
        <dbReference type="Proteomes" id="UP001320544"/>
    </source>
</evidence>
<dbReference type="SUPFAM" id="SSF53706">
    <property type="entry name" value="Formate dehydrogenase/DMSO reductase, domains 1-3"/>
    <property type="match status" value="1"/>
</dbReference>
<dbReference type="InterPro" id="IPR050612">
    <property type="entry name" value="Prok_Mopterin_Oxidored"/>
</dbReference>
<dbReference type="Pfam" id="PF01568">
    <property type="entry name" value="Molydop_binding"/>
    <property type="match status" value="1"/>
</dbReference>
<feature type="domain" description="Molybdopterin oxidoreductase" evidence="7">
    <location>
        <begin position="118"/>
        <end position="590"/>
    </location>
</feature>
<evidence type="ECO:0000256" key="5">
    <source>
        <dbReference type="ARBA" id="ARBA00023004"/>
    </source>
</evidence>
<dbReference type="Gene3D" id="2.40.40.20">
    <property type="match status" value="1"/>
</dbReference>
<dbReference type="PANTHER" id="PTHR43742">
    <property type="entry name" value="TRIMETHYLAMINE-N-OXIDE REDUCTASE"/>
    <property type="match status" value="1"/>
</dbReference>
<reference evidence="9 10" key="1">
    <citation type="submission" date="2022-01" db="EMBL/GenBank/DDBJ databases">
        <title>Novel bile acid biosynthetic pathways are enriched in the microbiome of centenarians.</title>
        <authorList>
            <person name="Sato Y."/>
            <person name="Atarashi K."/>
            <person name="Plichta R.D."/>
            <person name="Arai Y."/>
            <person name="Sasajima S."/>
            <person name="Kearney M.S."/>
            <person name="Suda W."/>
            <person name="Takeshita K."/>
            <person name="Sasaki T."/>
            <person name="Okamoto S."/>
            <person name="Skelly N.A."/>
            <person name="Okamura Y."/>
            <person name="Vlamakis H."/>
            <person name="Li Y."/>
            <person name="Tanoue T."/>
            <person name="Takei H."/>
            <person name="Nittono H."/>
            <person name="Narushima S."/>
            <person name="Irie J."/>
            <person name="Itoh H."/>
            <person name="Moriya K."/>
            <person name="Sugiura Y."/>
            <person name="Suematsu M."/>
            <person name="Moritoki N."/>
            <person name="Shibata S."/>
            <person name="Littman R.D."/>
            <person name="Fischbach A.M."/>
            <person name="Uwamino Y."/>
            <person name="Inoue T."/>
            <person name="Honda A."/>
            <person name="Hattori M."/>
            <person name="Murai T."/>
            <person name="Xavier J.R."/>
            <person name="Hirose N."/>
            <person name="Honda K."/>
        </authorList>
    </citation>
    <scope>NUCLEOTIDE SEQUENCE [LARGE SCALE GENOMIC DNA]</scope>
    <source>
        <strain evidence="9 10">CE91-St30</strain>
    </source>
</reference>
<dbReference type="InterPro" id="IPR006657">
    <property type="entry name" value="MoPterin_dinucl-bd_dom"/>
</dbReference>
<gene>
    <name evidence="9" type="ORF">CE91St30_07370</name>
</gene>
<dbReference type="PROSITE" id="PS51318">
    <property type="entry name" value="TAT"/>
    <property type="match status" value="1"/>
</dbReference>
<dbReference type="Proteomes" id="UP001320544">
    <property type="component" value="Chromosome"/>
</dbReference>
<name>A0ABM7WGR7_9ACTN</name>
<dbReference type="InterPro" id="IPR009010">
    <property type="entry name" value="Asp_de-COase-like_dom_sf"/>
</dbReference>
<dbReference type="RefSeq" id="WP_244411791.1">
    <property type="nucleotide sequence ID" value="NZ_AP025564.1"/>
</dbReference>
<evidence type="ECO:0000256" key="3">
    <source>
        <dbReference type="ARBA" id="ARBA00022729"/>
    </source>
</evidence>
<dbReference type="Gene3D" id="3.40.50.12440">
    <property type="match status" value="2"/>
</dbReference>
<keyword evidence="10" id="KW-1185">Reference proteome</keyword>
<dbReference type="InterPro" id="IPR006311">
    <property type="entry name" value="TAT_signal"/>
</dbReference>
<dbReference type="InterPro" id="IPR006656">
    <property type="entry name" value="Mopterin_OxRdtase"/>
</dbReference>
<keyword evidence="4" id="KW-0560">Oxidoreductase</keyword>
<proteinExistence type="inferred from homology"/>
<evidence type="ECO:0000256" key="4">
    <source>
        <dbReference type="ARBA" id="ARBA00023002"/>
    </source>
</evidence>
<dbReference type="PANTHER" id="PTHR43742:SF6">
    <property type="entry name" value="OXIDOREDUCTASE YYAE-RELATED"/>
    <property type="match status" value="1"/>
</dbReference>
<dbReference type="SUPFAM" id="SSF50692">
    <property type="entry name" value="ADC-like"/>
    <property type="match status" value="1"/>
</dbReference>
<sequence length="822" mass="90354">MAGNEPSTLTRRTFLQTTAFAAAGAASLATLAGCSQPASEGDASKEDAPVEVAEEVYFQSCMGNCSGWGCPCYVHVRDGKIANITRAKLKCPDGSDSPYQETCLKGYANIERMYSPTRVLYPMKRAGERGAGDWERISWDDAVSEITAKWKELQEQYGPEAVAFMSGSGSGMATISYTGRLQALMGAMTIAPCYDNTGMNVQMNHGGLGAYTIGHNEHRDMVNANNLFIWGTNPTESNIVDYHLVSQAKENGAKVICIDPIYTTSAAKADIYVPIRPATDGLLAAGMALISIRDGHEDVAHLQTMTVAPFLVKDSDGLYLRLSDLGQAEPLSEEDRVLVYEGGEAVAFDAASNPEIRGSFEVEGVAVKPAYQILLDRLNEWDLDTIAEMTDVPLETIEELAAIWNSGLSYIFTGFGPDHYANGQCGYDGMFALMDITGQEAKHGAGCSCTDFSAPNTPGLVNTATADLVGVAAPGRTIHAPHFHQLMEDGEFAGMTAPKAAYIYICNPITNEPDRQKWLKSFDAMEMVVVSDMFMSEAAQYADYVLPVAFLYERDDLSSTSNPFVKYTQKAVEPAGEAKGDFEIITALGKAMGFEDYFTQDLTTFLASCVTNDAAAAVGLSWEALQEQHAIWTYPEEPQVVGLTDIILSATGRFEFYHEGIQPMANVGQEWDMLKESCWFWEPPIEAWPETIGGFEAVDEAEKYPLLFISERCKFKTHTMFNNSPMILELDPEPYVKVNPKDAEAYGVTEGDVVRIENDRGYVVIKVVLNAGVRPGMLVIDHGWERDGYIDGHYSDLSTYETWPRFEQDNWFDCLVQMEKVQ</sequence>
<evidence type="ECO:0000256" key="6">
    <source>
        <dbReference type="ARBA" id="ARBA00023014"/>
    </source>
</evidence>
<accession>A0ABM7WGR7</accession>
<keyword evidence="6" id="KW-0411">Iron-sulfur</keyword>
<dbReference type="Gene3D" id="3.40.228.10">
    <property type="entry name" value="Dimethylsulfoxide Reductase, domain 2"/>
    <property type="match status" value="1"/>
</dbReference>
<comment type="similarity">
    <text evidence="1">Belongs to the prokaryotic molybdopterin-containing oxidoreductase family.</text>
</comment>
<feature type="domain" description="Molybdopterin dinucleotide-binding" evidence="8">
    <location>
        <begin position="706"/>
        <end position="786"/>
    </location>
</feature>
<dbReference type="Pfam" id="PF00384">
    <property type="entry name" value="Molybdopterin"/>
    <property type="match status" value="1"/>
</dbReference>
<evidence type="ECO:0000256" key="2">
    <source>
        <dbReference type="ARBA" id="ARBA00022723"/>
    </source>
</evidence>
<keyword evidence="5" id="KW-0408">Iron</keyword>
<keyword evidence="3" id="KW-0732">Signal</keyword>
<organism evidence="9 10">
    <name type="scientific">Raoultibacter timonensis</name>
    <dbReference type="NCBI Taxonomy" id="1907662"/>
    <lineage>
        <taxon>Bacteria</taxon>
        <taxon>Bacillati</taxon>
        <taxon>Actinomycetota</taxon>
        <taxon>Coriobacteriia</taxon>
        <taxon>Eggerthellales</taxon>
        <taxon>Eggerthellaceae</taxon>
        <taxon>Raoultibacter</taxon>
    </lineage>
</organism>
<evidence type="ECO:0000313" key="9">
    <source>
        <dbReference type="EMBL" id="BDE95404.1"/>
    </source>
</evidence>
<evidence type="ECO:0000259" key="8">
    <source>
        <dbReference type="Pfam" id="PF01568"/>
    </source>
</evidence>
<dbReference type="EMBL" id="AP025564">
    <property type="protein sequence ID" value="BDE95404.1"/>
    <property type="molecule type" value="Genomic_DNA"/>
</dbReference>
<dbReference type="Gene3D" id="3.30.2070.10">
    <property type="entry name" value="Formate dehydrogenase/DMSO reductase"/>
    <property type="match status" value="1"/>
</dbReference>
<keyword evidence="2" id="KW-0479">Metal-binding</keyword>
<protein>
    <submittedName>
        <fullName evidence="9">Dehydrogenase</fullName>
    </submittedName>
</protein>